<dbReference type="InterPro" id="IPR029044">
    <property type="entry name" value="Nucleotide-diphossugar_trans"/>
</dbReference>
<dbReference type="Proteomes" id="UP000229364">
    <property type="component" value="Unassembled WGS sequence"/>
</dbReference>
<name>A0A2M7VI56_9BACT</name>
<dbReference type="SUPFAM" id="SSF56112">
    <property type="entry name" value="Protein kinase-like (PK-like)"/>
    <property type="match status" value="1"/>
</dbReference>
<proteinExistence type="predicted"/>
<dbReference type="Gene3D" id="3.90.550.10">
    <property type="entry name" value="Spore Coat Polysaccharide Biosynthesis Protein SpsA, Chain A"/>
    <property type="match status" value="1"/>
</dbReference>
<organism evidence="1 2">
    <name type="scientific">bacterium (Candidatus Gribaldobacteria) CG_4_10_14_0_2_um_filter_41_16</name>
    <dbReference type="NCBI Taxonomy" id="2014265"/>
    <lineage>
        <taxon>Bacteria</taxon>
        <taxon>Candidatus Gribaldobacteria</taxon>
    </lineage>
</organism>
<protein>
    <submittedName>
        <fullName evidence="1">Nucleoside-diphosphate-sugar pyrophosphorylase</fullName>
    </submittedName>
</protein>
<evidence type="ECO:0000313" key="1">
    <source>
        <dbReference type="EMBL" id="PJA01525.1"/>
    </source>
</evidence>
<reference evidence="2" key="1">
    <citation type="submission" date="2017-09" db="EMBL/GenBank/DDBJ databases">
        <title>Depth-based differentiation of microbial function through sediment-hosted aquifers and enrichment of novel symbionts in the deep terrestrial subsurface.</title>
        <authorList>
            <person name="Probst A.J."/>
            <person name="Ladd B."/>
            <person name="Jarett J.K."/>
            <person name="Geller-Mcgrath D.E."/>
            <person name="Sieber C.M.K."/>
            <person name="Emerson J.B."/>
            <person name="Anantharaman K."/>
            <person name="Thomas B.C."/>
            <person name="Malmstrom R."/>
            <person name="Stieglmeier M."/>
            <person name="Klingl A."/>
            <person name="Woyke T."/>
            <person name="Ryan C.M."/>
            <person name="Banfield J.F."/>
        </authorList>
    </citation>
    <scope>NUCLEOTIDE SEQUENCE [LARGE SCALE GENOMIC DNA]</scope>
</reference>
<gene>
    <name evidence="1" type="ORF">COX74_02260</name>
</gene>
<accession>A0A2M7VI56</accession>
<sequence length="523" mass="61027">MDYKVLITTSGIGSRLGEITKYTNKSLVRVGKKPAISYIIESYPVEIPLVITTGYFSDHVKEFVNLAYPERTIEFIEIDKYEGKGSSLGYSMLKAKEKLQCPFIFHASDTVVTEKVPEPVYNWTGGYKSGDSSQYSSWNLLGDKLISFNDKGAIEYDTIHIGIIGIKEYKKFWQSLEELYLKNPDDTSLNDCRAIERMLEKNSDFKVVNFANWHDVGNITTLNQAREKIYDRFENLEKIDESIFIFDKFVIKFFYNENTVKERVARAKILDGLVPPIEGVTKNFYRYKYIEGNLYSRVINPTNFGQFLRWAKENLWEKSDEVSAEKFKQTCLDFYRDKTKQRINKFLEINSVADTDNEINGEVVPAIDKLLDKVDFNWLCDTEQSQFHGDFIPDNILKTEGGFCLLDWRQNFGGLLKSGDLYYDLAKLNHNLTVNHDIINENLYQVKTYKNSIICDIYRKENMVMCQEALHDFIIKEGYDLKKVKLLTALIWLNMSPLHHHPFNLFLFYFGKLKLWKILKDNN</sequence>
<comment type="caution">
    <text evidence="1">The sequence shown here is derived from an EMBL/GenBank/DDBJ whole genome shotgun (WGS) entry which is preliminary data.</text>
</comment>
<evidence type="ECO:0000313" key="2">
    <source>
        <dbReference type="Proteomes" id="UP000229364"/>
    </source>
</evidence>
<dbReference type="InterPro" id="IPR011009">
    <property type="entry name" value="Kinase-like_dom_sf"/>
</dbReference>
<dbReference type="EMBL" id="PFPR01000055">
    <property type="protein sequence ID" value="PJA01525.1"/>
    <property type="molecule type" value="Genomic_DNA"/>
</dbReference>
<dbReference type="AlphaFoldDB" id="A0A2M7VI56"/>
<dbReference type="SUPFAM" id="SSF53448">
    <property type="entry name" value="Nucleotide-diphospho-sugar transferases"/>
    <property type="match status" value="1"/>
</dbReference>